<evidence type="ECO:0000256" key="6">
    <source>
        <dbReference type="ARBA" id="ARBA00023136"/>
    </source>
</evidence>
<dbReference type="InterPro" id="IPR052049">
    <property type="entry name" value="Electron_transfer_protein"/>
</dbReference>
<comment type="subcellular location">
    <subcellularLocation>
        <location evidence="1">Cell membrane</location>
        <topology evidence="1">Multi-pass membrane protein</topology>
    </subcellularLocation>
</comment>
<feature type="transmembrane region" description="Helical" evidence="7">
    <location>
        <begin position="99"/>
        <end position="118"/>
    </location>
</feature>
<evidence type="ECO:0000256" key="7">
    <source>
        <dbReference type="SAM" id="Phobius"/>
    </source>
</evidence>
<gene>
    <name evidence="8" type="ORF">KTT_30740</name>
</gene>
<dbReference type="Gene3D" id="1.20.1630.10">
    <property type="entry name" value="Formate dehydrogenase/DMSO reductase domain"/>
    <property type="match status" value="1"/>
</dbReference>
<keyword evidence="3" id="KW-1003">Cell membrane</keyword>
<proteinExistence type="inferred from homology"/>
<evidence type="ECO:0000256" key="3">
    <source>
        <dbReference type="ARBA" id="ARBA00022475"/>
    </source>
</evidence>
<dbReference type="RefSeq" id="WP_126580765.1">
    <property type="nucleotide sequence ID" value="NZ_BIFR01000001.1"/>
</dbReference>
<keyword evidence="5 7" id="KW-1133">Transmembrane helix</keyword>
<evidence type="ECO:0000313" key="8">
    <source>
        <dbReference type="EMBL" id="GCE13215.1"/>
    </source>
</evidence>
<feature type="transmembrane region" description="Helical" evidence="7">
    <location>
        <begin position="214"/>
        <end position="238"/>
    </location>
</feature>
<accession>A0A402A2D1</accession>
<evidence type="ECO:0000256" key="4">
    <source>
        <dbReference type="ARBA" id="ARBA00022692"/>
    </source>
</evidence>
<evidence type="ECO:0000256" key="2">
    <source>
        <dbReference type="ARBA" id="ARBA00008929"/>
    </source>
</evidence>
<dbReference type="OrthoDB" id="112837at2"/>
<dbReference type="PANTHER" id="PTHR34856:SF2">
    <property type="entry name" value="PROTEIN NRFD"/>
    <property type="match status" value="1"/>
</dbReference>
<feature type="transmembrane region" description="Helical" evidence="7">
    <location>
        <begin position="64"/>
        <end position="87"/>
    </location>
</feature>
<name>A0A402A2D1_9CHLR</name>
<keyword evidence="4 7" id="KW-0812">Transmembrane</keyword>
<dbReference type="EMBL" id="BIFR01000001">
    <property type="protein sequence ID" value="GCE13215.1"/>
    <property type="molecule type" value="Genomic_DNA"/>
</dbReference>
<feature type="transmembrane region" description="Helical" evidence="7">
    <location>
        <begin position="181"/>
        <end position="202"/>
    </location>
</feature>
<sequence length="362" mass="40242">MGDYIDHATPSNGQPQPARTIRKNLYEQLALVTTGYQPEREKEQQEISYYDYPVLKAPVWSWEIVWYFFFGGLAAGCYVIASIASLFGSKEDQVVTRTGYYLSLLALLPCPPLLIKDLGKPERFLHMMRVFKVQSPMSMGVWGILTFSFFSGITTMIQAARDGLLGKWWGARWLASWPQKLLAVPGSIAGVFLGGYTGVLLAATSIPLWSRSKFMGAIFIASALSTSGALISLVLHLTQAPARTLKKLERLEVSNMLIELTGILIFLRQSRRVARPLVGSGPEEHGRTFWRFMFGGGLVLPLALQFLLLQTKNHKKSPGGVSLLISGLILMGGYFLRRTMIDAGHSSSKDARTVLWNARKKH</sequence>
<keyword evidence="9" id="KW-1185">Reference proteome</keyword>
<comment type="similarity">
    <text evidence="2">Belongs to the NrfD family.</text>
</comment>
<feature type="transmembrane region" description="Helical" evidence="7">
    <location>
        <begin position="320"/>
        <end position="336"/>
    </location>
</feature>
<dbReference type="AlphaFoldDB" id="A0A402A2D1"/>
<evidence type="ECO:0000256" key="1">
    <source>
        <dbReference type="ARBA" id="ARBA00004651"/>
    </source>
</evidence>
<dbReference type="PANTHER" id="PTHR34856">
    <property type="entry name" value="PROTEIN NRFD"/>
    <property type="match status" value="1"/>
</dbReference>
<reference evidence="9" key="1">
    <citation type="submission" date="2018-12" db="EMBL/GenBank/DDBJ databases">
        <title>Tengunoibacter tsumagoiensis gen. nov., sp. nov., Dictyobacter kobayashii sp. nov., D. alpinus sp. nov., and D. joshuensis sp. nov. and description of Dictyobacteraceae fam. nov. within the order Ktedonobacterales isolated from Tengu-no-mugimeshi.</title>
        <authorList>
            <person name="Wang C.M."/>
            <person name="Zheng Y."/>
            <person name="Sakai Y."/>
            <person name="Toyoda A."/>
            <person name="Minakuchi Y."/>
            <person name="Abe K."/>
            <person name="Yokota A."/>
            <person name="Yabe S."/>
        </authorList>
    </citation>
    <scope>NUCLEOTIDE SEQUENCE [LARGE SCALE GENOMIC DNA]</scope>
    <source>
        <strain evidence="9">Uno3</strain>
    </source>
</reference>
<organism evidence="8 9">
    <name type="scientific">Tengunoibacter tsumagoiensis</name>
    <dbReference type="NCBI Taxonomy" id="2014871"/>
    <lineage>
        <taxon>Bacteria</taxon>
        <taxon>Bacillati</taxon>
        <taxon>Chloroflexota</taxon>
        <taxon>Ktedonobacteria</taxon>
        <taxon>Ktedonobacterales</taxon>
        <taxon>Dictyobacteraceae</taxon>
        <taxon>Tengunoibacter</taxon>
    </lineage>
</organism>
<evidence type="ECO:0008006" key="10">
    <source>
        <dbReference type="Google" id="ProtNLM"/>
    </source>
</evidence>
<protein>
    <recommendedName>
        <fullName evidence="10">Polysulfide reductase</fullName>
    </recommendedName>
</protein>
<comment type="caution">
    <text evidence="8">The sequence shown here is derived from an EMBL/GenBank/DDBJ whole genome shotgun (WGS) entry which is preliminary data.</text>
</comment>
<evidence type="ECO:0000256" key="5">
    <source>
        <dbReference type="ARBA" id="ARBA00022989"/>
    </source>
</evidence>
<dbReference type="GO" id="GO:0005886">
    <property type="term" value="C:plasma membrane"/>
    <property type="evidence" value="ECO:0007669"/>
    <property type="project" value="UniProtKB-SubCell"/>
</dbReference>
<dbReference type="Proteomes" id="UP000287352">
    <property type="component" value="Unassembled WGS sequence"/>
</dbReference>
<keyword evidence="6 7" id="KW-0472">Membrane</keyword>
<dbReference type="InterPro" id="IPR005614">
    <property type="entry name" value="NrfD-like"/>
</dbReference>
<dbReference type="Pfam" id="PF03916">
    <property type="entry name" value="NrfD"/>
    <property type="match status" value="1"/>
</dbReference>
<feature type="transmembrane region" description="Helical" evidence="7">
    <location>
        <begin position="139"/>
        <end position="161"/>
    </location>
</feature>
<evidence type="ECO:0000313" key="9">
    <source>
        <dbReference type="Proteomes" id="UP000287352"/>
    </source>
</evidence>
<feature type="transmembrane region" description="Helical" evidence="7">
    <location>
        <begin position="288"/>
        <end position="308"/>
    </location>
</feature>